<dbReference type="FunFam" id="3.30.460.10:FF:000068">
    <property type="entry name" value="DNA-directed DNA/RNA polymerase mu"/>
    <property type="match status" value="1"/>
</dbReference>
<dbReference type="PIRSF" id="PIRSF000817">
    <property type="entry name" value="DNA_NT"/>
    <property type="match status" value="1"/>
</dbReference>
<comment type="catalytic activity">
    <reaction evidence="9">
        <text>DNA(n) + a 2'-deoxyribonucleoside 5'-triphosphate = DNA(n+1) + diphosphate</text>
        <dbReference type="Rhea" id="RHEA:22508"/>
        <dbReference type="Rhea" id="RHEA-COMP:17339"/>
        <dbReference type="Rhea" id="RHEA-COMP:17340"/>
        <dbReference type="ChEBI" id="CHEBI:33019"/>
        <dbReference type="ChEBI" id="CHEBI:61560"/>
        <dbReference type="ChEBI" id="CHEBI:173112"/>
        <dbReference type="EC" id="2.7.7.7"/>
    </reaction>
</comment>
<dbReference type="FunFam" id="3.40.50.10190:FF:000035">
    <property type="entry name" value="DNA-directed DNA/RNA polymerase mu"/>
    <property type="match status" value="1"/>
</dbReference>
<dbReference type="InterPro" id="IPR001357">
    <property type="entry name" value="BRCT_dom"/>
</dbReference>
<dbReference type="AlphaFoldDB" id="A0A3Q2V720"/>
<dbReference type="InterPro" id="IPR018944">
    <property type="entry name" value="DNA_pol_lambd_fingers_domain"/>
</dbReference>
<dbReference type="Pfam" id="PF14791">
    <property type="entry name" value="DNA_pol_B_thumb"/>
    <property type="match status" value="1"/>
</dbReference>
<dbReference type="GO" id="GO:0003887">
    <property type="term" value="F:DNA-directed DNA polymerase activity"/>
    <property type="evidence" value="ECO:0007669"/>
    <property type="project" value="UniProtKB-UniRule"/>
</dbReference>
<dbReference type="InterPro" id="IPR002054">
    <property type="entry name" value="DNA-dir_DNA_pol_X"/>
</dbReference>
<proteinExistence type="inferred from homology"/>
<dbReference type="STRING" id="8153.ENSHBUP00000003123"/>
<dbReference type="Gene3D" id="3.30.210.10">
    <property type="entry name" value="DNA polymerase, thumb domain"/>
    <property type="match status" value="1"/>
</dbReference>
<dbReference type="SUPFAM" id="SSF47802">
    <property type="entry name" value="DNA polymerase beta, N-terminal domain-like"/>
    <property type="match status" value="1"/>
</dbReference>
<dbReference type="EC" id="2.7.7.7" evidence="9"/>
<dbReference type="PROSITE" id="PS00522">
    <property type="entry name" value="DNA_POLYMERASE_X"/>
    <property type="match status" value="1"/>
</dbReference>
<dbReference type="PRINTS" id="PR00869">
    <property type="entry name" value="DNAPOLX"/>
</dbReference>
<keyword evidence="7 9" id="KW-0460">Magnesium</keyword>
<dbReference type="PANTHER" id="PTHR11276">
    <property type="entry name" value="DNA POLYMERASE TYPE-X FAMILY MEMBER"/>
    <property type="match status" value="1"/>
</dbReference>
<dbReference type="Ensembl" id="ENSHBUT00000010924.1">
    <property type="protein sequence ID" value="ENSHBUP00000003123.1"/>
    <property type="gene ID" value="ENSHBUG00000004350.1"/>
</dbReference>
<dbReference type="GO" id="GO:0005634">
    <property type="term" value="C:nucleus"/>
    <property type="evidence" value="ECO:0007669"/>
    <property type="project" value="UniProtKB-SubCell"/>
</dbReference>
<dbReference type="GO" id="GO:0003677">
    <property type="term" value="F:DNA binding"/>
    <property type="evidence" value="ECO:0007669"/>
    <property type="project" value="UniProtKB-UniRule"/>
</dbReference>
<dbReference type="InterPro" id="IPR027421">
    <property type="entry name" value="DNA_pol_lamdba_lyase_dom_sf"/>
</dbReference>
<name>A0A3Q2V720_HAPBU</name>
<dbReference type="Gene3D" id="1.10.150.20">
    <property type="entry name" value="5' to 3' exonuclease, C-terminal subdomain"/>
    <property type="match status" value="1"/>
</dbReference>
<dbReference type="InterPro" id="IPR036420">
    <property type="entry name" value="BRCT_dom_sf"/>
</dbReference>
<dbReference type="SUPFAM" id="SSF52113">
    <property type="entry name" value="BRCT domain"/>
    <property type="match status" value="1"/>
</dbReference>
<evidence type="ECO:0000256" key="11">
    <source>
        <dbReference type="SAM" id="MobiDB-lite"/>
    </source>
</evidence>
<dbReference type="GO" id="GO:0006303">
    <property type="term" value="P:double-strand break repair via nonhomologous end joining"/>
    <property type="evidence" value="ECO:0007669"/>
    <property type="project" value="TreeGrafter"/>
</dbReference>
<keyword evidence="5 9" id="KW-0548">Nucleotidyltransferase</keyword>
<dbReference type="Gene3D" id="3.30.460.10">
    <property type="entry name" value="Beta Polymerase, domain 2"/>
    <property type="match status" value="1"/>
</dbReference>
<evidence type="ECO:0000313" key="13">
    <source>
        <dbReference type="Ensembl" id="ENSHBUP00000003123.1"/>
    </source>
</evidence>
<dbReference type="SMART" id="SM00483">
    <property type="entry name" value="POLXc"/>
    <property type="match status" value="1"/>
</dbReference>
<dbReference type="PIRSF" id="PIRSF501176">
    <property type="entry name" value="DNApol_mu"/>
    <property type="match status" value="1"/>
</dbReference>
<evidence type="ECO:0000256" key="9">
    <source>
        <dbReference type="PIRNR" id="PIRNR000817"/>
    </source>
</evidence>
<comment type="cofactor">
    <cofactor evidence="1 9 10">
        <name>Mg(2+)</name>
        <dbReference type="ChEBI" id="CHEBI:18420"/>
    </cofactor>
</comment>
<sequence>MFHTPIVPRARKRSRPAEASAPRRERVKFEDVRLYLVERKMGRSRRSFLTELARSKGFIVEDVLSDVVTHVVSEDSQASSLWAWLKGGPVKNLPVMHVLDISWFTDSMREGKPVAVETRHIIQDTLAASPEATAPTPVSTVSQYACQRRTTTKNNNKIFTDAFEVLAESHEFNDMEGPCLAFRRAASVLKSLPWTVQNLRVTEDLPCLGEHSMCVIEEILQHGRSFEVEKILSDERYQILKLFTSVFGVGPKTAEKWYRRGLRSFSDVLAEPGIHLNRMQQSGFLHYGDISRAVSKAEAQALGNIIDEAVRAITPDAILTLTGGFRRGKDFGHDVDFIVTTPQLGKEERLLTSVIDRLKQQGILLYCEYQASTFDESKLPSHRFEAMDHFAKCFLILRLEDSQVEGGRQTAEEDRRGWRAVRVDLVSPPVDRYAFTLLGWSGSRQFERDLRRFARMERRMLLDNHALYDKTKQRVRSSLALEGRTCQNHSPLSLQAVSNPRKSSWQLQLKRTSLPIWVSSTSSLGREMRRPPLLLGWMIPCAYISVYPICLPLCGSPVIHFQTAFDFHTLLCCCCCQYCCCLDYMTTCDS</sequence>
<keyword evidence="6 9" id="KW-0479">Metal-binding</keyword>
<dbReference type="InterPro" id="IPR043519">
    <property type="entry name" value="NT_sf"/>
</dbReference>
<dbReference type="FunFam" id="1.10.150.20:FF:000010">
    <property type="entry name" value="DNA polymerase lambda"/>
    <property type="match status" value="1"/>
</dbReference>
<comment type="similarity">
    <text evidence="3 9">Belongs to the DNA polymerase type-X family.</text>
</comment>
<feature type="binding site" evidence="10">
    <location>
        <position position="334"/>
    </location>
    <ligand>
        <name>Mg(2+)</name>
        <dbReference type="ChEBI" id="CHEBI:18420"/>
    </ligand>
</feature>
<evidence type="ECO:0000256" key="5">
    <source>
        <dbReference type="ARBA" id="ARBA00022695"/>
    </source>
</evidence>
<evidence type="ECO:0000259" key="12">
    <source>
        <dbReference type="PROSITE" id="PS50172"/>
    </source>
</evidence>
<evidence type="ECO:0000256" key="8">
    <source>
        <dbReference type="ARBA" id="ARBA00023242"/>
    </source>
</evidence>
<evidence type="ECO:0000256" key="4">
    <source>
        <dbReference type="ARBA" id="ARBA00022679"/>
    </source>
</evidence>
<feature type="binding site" evidence="10">
    <location>
        <position position="336"/>
    </location>
    <ligand>
        <name>Mg(2+)</name>
        <dbReference type="ChEBI" id="CHEBI:18420"/>
    </ligand>
</feature>
<dbReference type="InterPro" id="IPR028207">
    <property type="entry name" value="DNA_pol_B_palm_palm"/>
</dbReference>
<dbReference type="InterPro" id="IPR001726">
    <property type="entry name" value="TdT/Mu"/>
</dbReference>
<feature type="domain" description="BRCT" evidence="12">
    <location>
        <begin position="24"/>
        <end position="121"/>
    </location>
</feature>
<dbReference type="InterPro" id="IPR022312">
    <property type="entry name" value="DNA_pol_X"/>
</dbReference>
<reference evidence="13" key="1">
    <citation type="submission" date="2025-08" db="UniProtKB">
        <authorList>
            <consortium name="Ensembl"/>
        </authorList>
    </citation>
    <scope>IDENTIFICATION</scope>
</reference>
<dbReference type="Proteomes" id="UP000264840">
    <property type="component" value="Unplaced"/>
</dbReference>
<reference evidence="13" key="2">
    <citation type="submission" date="2025-09" db="UniProtKB">
        <authorList>
            <consortium name="Ensembl"/>
        </authorList>
    </citation>
    <scope>IDENTIFICATION</scope>
</reference>
<accession>A0A3Q2V720</accession>
<dbReference type="Pfam" id="PF10391">
    <property type="entry name" value="DNA_pol_lambd_f"/>
    <property type="match status" value="1"/>
</dbReference>
<dbReference type="GeneTree" id="ENSGT00940000158584"/>
<keyword evidence="14" id="KW-1185">Reference proteome</keyword>
<keyword evidence="4 9" id="KW-0808">Transferase</keyword>
<evidence type="ECO:0000256" key="7">
    <source>
        <dbReference type="ARBA" id="ARBA00022842"/>
    </source>
</evidence>
<dbReference type="InterPro" id="IPR037160">
    <property type="entry name" value="DNA_Pol_thumb_sf"/>
</dbReference>
<dbReference type="InterPro" id="IPR029398">
    <property type="entry name" value="PolB_thumb"/>
</dbReference>
<evidence type="ECO:0000256" key="1">
    <source>
        <dbReference type="ARBA" id="ARBA00001946"/>
    </source>
</evidence>
<dbReference type="FunFam" id="1.10.150.110:FF:000003">
    <property type="entry name" value="DNA polymerase mu"/>
    <property type="match status" value="1"/>
</dbReference>
<dbReference type="SMART" id="SM00292">
    <property type="entry name" value="BRCT"/>
    <property type="match status" value="1"/>
</dbReference>
<dbReference type="Gene3D" id="3.40.50.10190">
    <property type="entry name" value="BRCT domain"/>
    <property type="match status" value="1"/>
</dbReference>
<dbReference type="PRINTS" id="PR00871">
    <property type="entry name" value="DNAPOLXTDT"/>
</dbReference>
<evidence type="ECO:0000313" key="14">
    <source>
        <dbReference type="Proteomes" id="UP000264840"/>
    </source>
</evidence>
<dbReference type="InterPro" id="IPR019843">
    <property type="entry name" value="DNA_pol-X_BS"/>
</dbReference>
<dbReference type="GO" id="GO:0046872">
    <property type="term" value="F:metal ion binding"/>
    <property type="evidence" value="ECO:0007669"/>
    <property type="project" value="UniProtKB-UniRule"/>
</dbReference>
<dbReference type="SUPFAM" id="SSF81585">
    <property type="entry name" value="PsbU/PolX domain-like"/>
    <property type="match status" value="1"/>
</dbReference>
<dbReference type="GO" id="GO:0003912">
    <property type="term" value="F:DNA nucleotidylexotransferase activity"/>
    <property type="evidence" value="ECO:0007669"/>
    <property type="project" value="TreeGrafter"/>
</dbReference>
<dbReference type="PANTHER" id="PTHR11276:SF21">
    <property type="entry name" value="DNA NUCLEOTIDYLEXOTRANSFERASE"/>
    <property type="match status" value="1"/>
</dbReference>
<evidence type="ECO:0000256" key="2">
    <source>
        <dbReference type="ARBA" id="ARBA00004123"/>
    </source>
</evidence>
<dbReference type="PROSITE" id="PS50172">
    <property type="entry name" value="BRCT"/>
    <property type="match status" value="1"/>
</dbReference>
<comment type="function">
    <text evidence="9">Gap-filling polymerase involved in repair of DNA double-strand breaks by non-homologous end joining (NHEJ).</text>
</comment>
<protein>
    <recommendedName>
        <fullName evidence="9">DNA-directed DNA/RNA polymerase mu</fullName>
        <ecNumber evidence="9">2.7.7.7</ecNumber>
    </recommendedName>
</protein>
<feature type="region of interest" description="Disordered" evidence="11">
    <location>
        <begin position="1"/>
        <end position="22"/>
    </location>
</feature>
<evidence type="ECO:0000256" key="3">
    <source>
        <dbReference type="ARBA" id="ARBA00008323"/>
    </source>
</evidence>
<keyword evidence="8 9" id="KW-0539">Nucleus</keyword>
<dbReference type="InterPro" id="IPR027249">
    <property type="entry name" value="DNA/RNApol_mu"/>
</dbReference>
<dbReference type="Pfam" id="PF14792">
    <property type="entry name" value="DNA_pol_B_palm"/>
    <property type="match status" value="1"/>
</dbReference>
<dbReference type="CDD" id="cd00141">
    <property type="entry name" value="NT_POLXc"/>
    <property type="match status" value="1"/>
</dbReference>
<evidence type="ECO:0000256" key="10">
    <source>
        <dbReference type="PIRSR" id="PIRSR000817-1"/>
    </source>
</evidence>
<comment type="subcellular location">
    <subcellularLocation>
        <location evidence="2 9">Nucleus</location>
    </subcellularLocation>
</comment>
<evidence type="ECO:0000256" key="6">
    <source>
        <dbReference type="ARBA" id="ARBA00022723"/>
    </source>
</evidence>
<dbReference type="SUPFAM" id="SSF81301">
    <property type="entry name" value="Nucleotidyltransferase"/>
    <property type="match status" value="1"/>
</dbReference>
<organism evidence="13 14">
    <name type="scientific">Haplochromis burtoni</name>
    <name type="common">Burton's mouthbrooder</name>
    <name type="synonym">Chromis burtoni</name>
    <dbReference type="NCBI Taxonomy" id="8153"/>
    <lineage>
        <taxon>Eukaryota</taxon>
        <taxon>Metazoa</taxon>
        <taxon>Chordata</taxon>
        <taxon>Craniata</taxon>
        <taxon>Vertebrata</taxon>
        <taxon>Euteleostomi</taxon>
        <taxon>Actinopterygii</taxon>
        <taxon>Neopterygii</taxon>
        <taxon>Teleostei</taxon>
        <taxon>Neoteleostei</taxon>
        <taxon>Acanthomorphata</taxon>
        <taxon>Ovalentaria</taxon>
        <taxon>Cichlomorphae</taxon>
        <taxon>Cichliformes</taxon>
        <taxon>Cichlidae</taxon>
        <taxon>African cichlids</taxon>
        <taxon>Pseudocrenilabrinae</taxon>
        <taxon>Haplochromini</taxon>
        <taxon>Haplochromis</taxon>
    </lineage>
</organism>
<dbReference type="Gene3D" id="1.10.150.110">
    <property type="entry name" value="DNA polymerase beta, N-terminal domain-like"/>
    <property type="match status" value="1"/>
</dbReference>
<feature type="binding site" evidence="10">
    <location>
        <position position="424"/>
    </location>
    <ligand>
        <name>Mg(2+)</name>
        <dbReference type="ChEBI" id="CHEBI:18420"/>
    </ligand>
</feature>